<proteinExistence type="predicted"/>
<organism evidence="2 3">
    <name type="scientific">Pseudomonas jinjuensis</name>
    <dbReference type="NCBI Taxonomy" id="198616"/>
    <lineage>
        <taxon>Bacteria</taxon>
        <taxon>Pseudomonadati</taxon>
        <taxon>Pseudomonadota</taxon>
        <taxon>Gammaproteobacteria</taxon>
        <taxon>Pseudomonadales</taxon>
        <taxon>Pseudomonadaceae</taxon>
        <taxon>Pseudomonas</taxon>
    </lineage>
</organism>
<evidence type="ECO:0000256" key="1">
    <source>
        <dbReference type="SAM" id="Phobius"/>
    </source>
</evidence>
<dbReference type="AlphaFoldDB" id="A0A1H0ECH6"/>
<protein>
    <submittedName>
        <fullName evidence="2">Uncharacterized protein</fullName>
    </submittedName>
</protein>
<dbReference type="STRING" id="198616.SAMN05216193_105120"/>
<evidence type="ECO:0000313" key="3">
    <source>
        <dbReference type="Proteomes" id="UP000242957"/>
    </source>
</evidence>
<keyword evidence="3" id="KW-1185">Reference proteome</keyword>
<reference evidence="3" key="1">
    <citation type="submission" date="2016-10" db="EMBL/GenBank/DDBJ databases">
        <authorList>
            <person name="Varghese N."/>
            <person name="Submissions S."/>
        </authorList>
    </citation>
    <scope>NUCLEOTIDE SEQUENCE [LARGE SCALE GENOMIC DNA]</scope>
    <source>
        <strain evidence="3">JCM 21621</strain>
    </source>
</reference>
<sequence>MVTLDPEESRERQVPVRENLRIQRVHWGIERIGFVILLALMLLTLLGLFSRGWLSHVHAQTASGGLELEYQRFLRNGATSSLVLTVRGEAGKEADVRIAGAFLQGVTVEGLVPQPAASSSHEETGIALRLKPDANGRAQVHLALRSDGLGHYASRVLANGESLELNQFIYP</sequence>
<dbReference type="OrthoDB" id="7027300at2"/>
<evidence type="ECO:0000313" key="2">
    <source>
        <dbReference type="EMBL" id="SDN80003.1"/>
    </source>
</evidence>
<name>A0A1H0ECH6_9PSED</name>
<dbReference type="RefSeq" id="WP_084310618.1">
    <property type="nucleotide sequence ID" value="NZ_FNIJ01000005.1"/>
</dbReference>
<feature type="transmembrane region" description="Helical" evidence="1">
    <location>
        <begin position="32"/>
        <end position="54"/>
    </location>
</feature>
<gene>
    <name evidence="2" type="ORF">SAMN05216193_105120</name>
</gene>
<keyword evidence="1" id="KW-0472">Membrane</keyword>
<keyword evidence="1" id="KW-0812">Transmembrane</keyword>
<accession>A0A1H0ECH6</accession>
<dbReference type="EMBL" id="FNIJ01000005">
    <property type="protein sequence ID" value="SDN80003.1"/>
    <property type="molecule type" value="Genomic_DNA"/>
</dbReference>
<keyword evidence="1" id="KW-1133">Transmembrane helix</keyword>
<dbReference type="Proteomes" id="UP000242957">
    <property type="component" value="Unassembled WGS sequence"/>
</dbReference>